<dbReference type="InterPro" id="IPR000863">
    <property type="entry name" value="Sulfotransferase_dom"/>
</dbReference>
<dbReference type="EC" id="2.8.2.-" evidence="3"/>
<evidence type="ECO:0000256" key="3">
    <source>
        <dbReference type="RuleBase" id="RU361155"/>
    </source>
</evidence>
<evidence type="ECO:0000313" key="5">
    <source>
        <dbReference type="EMBL" id="EOY09657.1"/>
    </source>
</evidence>
<dbReference type="HOGENOM" id="CLU_027239_0_1_1"/>
<dbReference type="Gene3D" id="3.40.50.300">
    <property type="entry name" value="P-loop containing nucleotide triphosphate hydrolases"/>
    <property type="match status" value="1"/>
</dbReference>
<dbReference type="Proteomes" id="UP000026915">
    <property type="component" value="Chromosome 5"/>
</dbReference>
<dbReference type="Pfam" id="PF00685">
    <property type="entry name" value="Sulfotransfer_1"/>
    <property type="match status" value="1"/>
</dbReference>
<evidence type="ECO:0000256" key="2">
    <source>
        <dbReference type="ARBA" id="ARBA00022679"/>
    </source>
</evidence>
<proteinExistence type="inferred from homology"/>
<dbReference type="PANTHER" id="PTHR11783">
    <property type="entry name" value="SULFOTRANSFERASE SULT"/>
    <property type="match status" value="1"/>
</dbReference>
<sequence length="253" mass="29228">MSLFAIATRKLFDNSSSPLLTKNPHLCVPSFEGYGQKADIREPGVPLIATHTPYTCLPKSVLDCSPDHCKIVYICRDAFVSLFHYAAKRRPTENEPISLEVAFHLFCEGKSFFGPCWDHILEYWKASQERPDKVMFLKYEDMLNDSVLYVKKLAEFMGYPFSSDEEQVGAVQKIVDLCSFENLSNLEINKTGKRYADDSEATNKYFFRKGKIGDWQNYLTSCRNVRVQEPDHQTRVKTLKNEKSPPIFFTRYD</sequence>
<comment type="similarity">
    <text evidence="1 3">Belongs to the sulfotransferase 1 family.</text>
</comment>
<keyword evidence="2 3" id="KW-0808">Transferase</keyword>
<reference evidence="5 6" key="1">
    <citation type="journal article" date="2013" name="Genome Biol.">
        <title>The genome sequence of the most widely cultivated cacao type and its use to identify candidate genes regulating pod color.</title>
        <authorList>
            <person name="Motamayor J.C."/>
            <person name="Mockaitis K."/>
            <person name="Schmutz J."/>
            <person name="Haiminen N."/>
            <person name="Iii D.L."/>
            <person name="Cornejo O."/>
            <person name="Findley S.D."/>
            <person name="Zheng P."/>
            <person name="Utro F."/>
            <person name="Royaert S."/>
            <person name="Saski C."/>
            <person name="Jenkins J."/>
            <person name="Podicheti R."/>
            <person name="Zhao M."/>
            <person name="Scheffler B.E."/>
            <person name="Stack J.C."/>
            <person name="Feltus F.A."/>
            <person name="Mustiga G.M."/>
            <person name="Amores F."/>
            <person name="Phillips W."/>
            <person name="Marelli J.P."/>
            <person name="May G.D."/>
            <person name="Shapiro H."/>
            <person name="Ma J."/>
            <person name="Bustamante C.D."/>
            <person name="Schnell R.J."/>
            <person name="Main D."/>
            <person name="Gilbert D."/>
            <person name="Parida L."/>
            <person name="Kuhn D.N."/>
        </authorList>
    </citation>
    <scope>NUCLEOTIDE SEQUENCE [LARGE SCALE GENOMIC DNA]</scope>
    <source>
        <strain evidence="6">cv. Matina 1-6</strain>
    </source>
</reference>
<keyword evidence="6" id="KW-1185">Reference proteome</keyword>
<accession>A0A061EZ67</accession>
<dbReference type="Gramene" id="EOY09657">
    <property type="protein sequence ID" value="EOY09657"/>
    <property type="gene ID" value="TCM_025052"/>
</dbReference>
<gene>
    <name evidence="5" type="ORF">TCM_025052</name>
</gene>
<feature type="domain" description="Sulfotransferase" evidence="4">
    <location>
        <begin position="4"/>
        <end position="228"/>
    </location>
</feature>
<organism evidence="5 6">
    <name type="scientific">Theobroma cacao</name>
    <name type="common">Cacao</name>
    <name type="synonym">Cocoa</name>
    <dbReference type="NCBI Taxonomy" id="3641"/>
    <lineage>
        <taxon>Eukaryota</taxon>
        <taxon>Viridiplantae</taxon>
        <taxon>Streptophyta</taxon>
        <taxon>Embryophyta</taxon>
        <taxon>Tracheophyta</taxon>
        <taxon>Spermatophyta</taxon>
        <taxon>Magnoliopsida</taxon>
        <taxon>eudicotyledons</taxon>
        <taxon>Gunneridae</taxon>
        <taxon>Pentapetalae</taxon>
        <taxon>rosids</taxon>
        <taxon>malvids</taxon>
        <taxon>Malvales</taxon>
        <taxon>Malvaceae</taxon>
        <taxon>Byttnerioideae</taxon>
        <taxon>Theobroma</taxon>
    </lineage>
</organism>
<dbReference type="EMBL" id="CM001883">
    <property type="protein sequence ID" value="EOY09657.1"/>
    <property type="molecule type" value="Genomic_DNA"/>
</dbReference>
<dbReference type="eggNOG" id="KOG1584">
    <property type="taxonomic scope" value="Eukaryota"/>
</dbReference>
<protein>
    <recommendedName>
        <fullName evidence="3">Sulfotransferase</fullName>
        <ecNumber evidence="3">2.8.2.-</ecNumber>
    </recommendedName>
</protein>
<dbReference type="InParanoid" id="A0A061EZ67"/>
<dbReference type="SUPFAM" id="SSF52540">
    <property type="entry name" value="P-loop containing nucleoside triphosphate hydrolases"/>
    <property type="match status" value="1"/>
</dbReference>
<evidence type="ECO:0000259" key="4">
    <source>
        <dbReference type="Pfam" id="PF00685"/>
    </source>
</evidence>
<evidence type="ECO:0000313" key="6">
    <source>
        <dbReference type="Proteomes" id="UP000026915"/>
    </source>
</evidence>
<evidence type="ECO:0000256" key="1">
    <source>
        <dbReference type="ARBA" id="ARBA00005771"/>
    </source>
</evidence>
<dbReference type="GO" id="GO:0008146">
    <property type="term" value="F:sulfotransferase activity"/>
    <property type="evidence" value="ECO:0000318"/>
    <property type="project" value="GO_Central"/>
</dbReference>
<dbReference type="GO" id="GO:0051923">
    <property type="term" value="P:sulfation"/>
    <property type="evidence" value="ECO:0000318"/>
    <property type="project" value="GO_Central"/>
</dbReference>
<dbReference type="AlphaFoldDB" id="A0A061EZ67"/>
<dbReference type="InterPro" id="IPR027417">
    <property type="entry name" value="P-loop_NTPase"/>
</dbReference>
<dbReference type="OMA" id="GEANCKI"/>
<name>A0A061EZ67_THECC</name>
<dbReference type="GO" id="GO:0005737">
    <property type="term" value="C:cytoplasm"/>
    <property type="evidence" value="ECO:0000318"/>
    <property type="project" value="GO_Central"/>
</dbReference>